<evidence type="ECO:0000313" key="10">
    <source>
        <dbReference type="EMBL" id="KAF6016960.1"/>
    </source>
</evidence>
<reference evidence="10" key="1">
    <citation type="submission" date="2020-06" db="EMBL/GenBank/DDBJ databases">
        <title>Draft genome of Bugula neritina, a colonial animal packing powerful symbionts and potential medicines.</title>
        <authorList>
            <person name="Rayko M."/>
        </authorList>
    </citation>
    <scope>NUCLEOTIDE SEQUENCE [LARGE SCALE GENOMIC DNA]</scope>
    <source>
        <strain evidence="10">Kwan_BN1</strain>
    </source>
</reference>
<dbReference type="PANTHER" id="PTHR11717">
    <property type="entry name" value="LOW MOLECULAR WEIGHT PROTEIN TYROSINE PHOSPHATASE"/>
    <property type="match status" value="1"/>
</dbReference>
<organism evidence="10 11">
    <name type="scientific">Bugula neritina</name>
    <name type="common">Brown bryozoan</name>
    <name type="synonym">Sertularia neritina</name>
    <dbReference type="NCBI Taxonomy" id="10212"/>
    <lineage>
        <taxon>Eukaryota</taxon>
        <taxon>Metazoa</taxon>
        <taxon>Spiralia</taxon>
        <taxon>Lophotrochozoa</taxon>
        <taxon>Bryozoa</taxon>
        <taxon>Gymnolaemata</taxon>
        <taxon>Cheilostomatida</taxon>
        <taxon>Flustrina</taxon>
        <taxon>Buguloidea</taxon>
        <taxon>Bugulidae</taxon>
        <taxon>Bugula</taxon>
    </lineage>
</organism>
<comment type="similarity">
    <text evidence="2 7">Belongs to the low molecular weight phosphotyrosine protein phosphatase family.</text>
</comment>
<evidence type="ECO:0000256" key="2">
    <source>
        <dbReference type="ARBA" id="ARBA00011063"/>
    </source>
</evidence>
<keyword evidence="5 7" id="KW-0904">Protein phosphatase</keyword>
<dbReference type="Gene3D" id="3.40.50.2300">
    <property type="match status" value="1"/>
</dbReference>
<evidence type="ECO:0000256" key="4">
    <source>
        <dbReference type="ARBA" id="ARBA00022801"/>
    </source>
</evidence>
<keyword evidence="3 7" id="KW-0963">Cytoplasm</keyword>
<evidence type="ECO:0000256" key="7">
    <source>
        <dbReference type="RuleBase" id="RU368115"/>
    </source>
</evidence>
<dbReference type="Proteomes" id="UP000593567">
    <property type="component" value="Unassembled WGS sequence"/>
</dbReference>
<comment type="catalytic activity">
    <reaction evidence="7">
        <text>a phosphate monoester + H2O = an alcohol + phosphate</text>
        <dbReference type="Rhea" id="RHEA:15017"/>
        <dbReference type="ChEBI" id="CHEBI:15377"/>
        <dbReference type="ChEBI" id="CHEBI:30879"/>
        <dbReference type="ChEBI" id="CHEBI:43474"/>
        <dbReference type="ChEBI" id="CHEBI:67140"/>
        <dbReference type="EC" id="3.1.3.2"/>
    </reaction>
</comment>
<comment type="function">
    <text evidence="7">Acts on tyrosine phosphorylated proteins, low-MW aryl phosphates and natural and synthetic acyl phosphates.</text>
</comment>
<evidence type="ECO:0000256" key="1">
    <source>
        <dbReference type="ARBA" id="ARBA00004496"/>
    </source>
</evidence>
<dbReference type="PRINTS" id="PR00720">
    <property type="entry name" value="MAMMALPTPASE"/>
</dbReference>
<comment type="caution">
    <text evidence="10">The sequence shown here is derived from an EMBL/GenBank/DDBJ whole genome shotgun (WGS) entry which is preliminary data.</text>
</comment>
<evidence type="ECO:0000259" key="9">
    <source>
        <dbReference type="SMART" id="SM00226"/>
    </source>
</evidence>
<dbReference type="InterPro" id="IPR023485">
    <property type="entry name" value="Ptyr_pPase"/>
</dbReference>
<feature type="active site" evidence="6">
    <location>
        <position position="14"/>
    </location>
</feature>
<dbReference type="EC" id="3.1.3.48" evidence="7"/>
<dbReference type="Pfam" id="PF01451">
    <property type="entry name" value="LMWPc"/>
    <property type="match status" value="1"/>
</dbReference>
<dbReference type="EMBL" id="VXIV02003447">
    <property type="protein sequence ID" value="KAF6016960.1"/>
    <property type="molecule type" value="Genomic_DNA"/>
</dbReference>
<keyword evidence="4 7" id="KW-0378">Hydrolase</keyword>
<dbReference type="SUPFAM" id="SSF52788">
    <property type="entry name" value="Phosphotyrosine protein phosphatases I"/>
    <property type="match status" value="1"/>
</dbReference>
<evidence type="ECO:0000256" key="6">
    <source>
        <dbReference type="PIRSR" id="PIRSR617867-1"/>
    </source>
</evidence>
<gene>
    <name evidence="10" type="ORF">EB796_024739</name>
</gene>
<dbReference type="GO" id="GO:0003993">
    <property type="term" value="F:acid phosphatase activity"/>
    <property type="evidence" value="ECO:0007669"/>
    <property type="project" value="UniProtKB-UniRule"/>
</dbReference>
<dbReference type="SMART" id="SM00226">
    <property type="entry name" value="LMWPc"/>
    <property type="match status" value="1"/>
</dbReference>
<dbReference type="InterPro" id="IPR002115">
    <property type="entry name" value="Tyr_Pase_low_mol_wt_mml"/>
</dbReference>
<proteinExistence type="inferred from homology"/>
<dbReference type="AlphaFoldDB" id="A0A7J7ISV6"/>
<dbReference type="InterPro" id="IPR050438">
    <property type="entry name" value="LMW_PTPase"/>
</dbReference>
<keyword evidence="11" id="KW-1185">Reference proteome</keyword>
<dbReference type="PRINTS" id="PR00719">
    <property type="entry name" value="LMWPTPASE"/>
</dbReference>
<dbReference type="InterPro" id="IPR017867">
    <property type="entry name" value="Tyr_phospatase_low_mol_wt"/>
</dbReference>
<dbReference type="CDD" id="cd16343">
    <property type="entry name" value="LMWPTP"/>
    <property type="match status" value="1"/>
</dbReference>
<dbReference type="FunFam" id="3.40.50.2300:FF:000105">
    <property type="entry name" value="Low molecular weight phosphotyrosine protein"/>
    <property type="match status" value="1"/>
</dbReference>
<name>A0A7J7ISV6_BUGNE</name>
<feature type="active site" description="Proton donor" evidence="6">
    <location>
        <position position="123"/>
    </location>
</feature>
<sequence>MKSVLFVCLGNICRSALAESAMNLIVKDNGAESEWLIDSCGTASYHIGERPDSRARATMKKHGLTTQHKARQLCTEDFHQFDVIFGMDDNNIRDIERVKPKGSKARIELLGDYDPQNIKIIEDPYYGGDDGFEVVYEQCMRCCKAFYQQTSKS</sequence>
<protein>
    <recommendedName>
        <fullName evidence="7">Low molecular weight phosphotyrosine protein phosphatase</fullName>
        <shortName evidence="7">LMW-PTP</shortName>
        <shortName evidence="7">LMW-PTPase</shortName>
        <ecNumber evidence="7">3.1.3.2</ecNumber>
        <ecNumber evidence="7">3.1.3.48</ecNumber>
    </recommendedName>
    <alternativeName>
        <fullName evidence="7">Low molecular weight cytosolic acid phosphatase</fullName>
    </alternativeName>
</protein>
<keyword evidence="8" id="KW-0732">Signal</keyword>
<feature type="chain" id="PRO_5029894321" description="Low molecular weight phosphotyrosine protein phosphatase" evidence="8">
    <location>
        <begin position="19"/>
        <end position="153"/>
    </location>
</feature>
<feature type="active site" description="Nucleophile" evidence="6">
    <location>
        <position position="8"/>
    </location>
</feature>
<evidence type="ECO:0000256" key="5">
    <source>
        <dbReference type="ARBA" id="ARBA00022912"/>
    </source>
</evidence>
<dbReference type="GO" id="GO:0004726">
    <property type="term" value="F:non-membrane spanning protein tyrosine phosphatase activity"/>
    <property type="evidence" value="ECO:0007669"/>
    <property type="project" value="InterPro"/>
</dbReference>
<dbReference type="InterPro" id="IPR036196">
    <property type="entry name" value="Ptyr_pPase_sf"/>
</dbReference>
<evidence type="ECO:0000313" key="11">
    <source>
        <dbReference type="Proteomes" id="UP000593567"/>
    </source>
</evidence>
<evidence type="ECO:0000256" key="3">
    <source>
        <dbReference type="ARBA" id="ARBA00022490"/>
    </source>
</evidence>
<comment type="catalytic activity">
    <reaction evidence="7">
        <text>O-phospho-L-tyrosyl-[protein] + H2O = L-tyrosyl-[protein] + phosphate</text>
        <dbReference type="Rhea" id="RHEA:10684"/>
        <dbReference type="Rhea" id="RHEA-COMP:10136"/>
        <dbReference type="Rhea" id="RHEA-COMP:20101"/>
        <dbReference type="ChEBI" id="CHEBI:15377"/>
        <dbReference type="ChEBI" id="CHEBI:43474"/>
        <dbReference type="ChEBI" id="CHEBI:46858"/>
        <dbReference type="ChEBI" id="CHEBI:61978"/>
        <dbReference type="EC" id="3.1.3.48"/>
    </reaction>
</comment>
<feature type="signal peptide" evidence="8">
    <location>
        <begin position="1"/>
        <end position="18"/>
    </location>
</feature>
<dbReference type="EC" id="3.1.3.2" evidence="7"/>
<feature type="domain" description="Phosphotyrosine protein phosphatase I" evidence="9">
    <location>
        <begin position="2"/>
        <end position="149"/>
    </location>
</feature>
<comment type="subcellular location">
    <subcellularLocation>
        <location evidence="1 7">Cytoplasm</location>
    </subcellularLocation>
</comment>
<dbReference type="PANTHER" id="PTHR11717:SF7">
    <property type="entry name" value="LOW MOLECULAR WEIGHT PHOSPHOTYROSINE PROTEIN PHOSPHATASE"/>
    <property type="match status" value="1"/>
</dbReference>
<evidence type="ECO:0000256" key="8">
    <source>
        <dbReference type="SAM" id="SignalP"/>
    </source>
</evidence>
<dbReference type="OrthoDB" id="3388at2759"/>
<dbReference type="GO" id="GO:0005737">
    <property type="term" value="C:cytoplasm"/>
    <property type="evidence" value="ECO:0007669"/>
    <property type="project" value="UniProtKB-SubCell"/>
</dbReference>
<accession>A0A7J7ISV6</accession>